<evidence type="ECO:0000313" key="7">
    <source>
        <dbReference type="Proteomes" id="UP001523566"/>
    </source>
</evidence>
<keyword evidence="7" id="KW-1185">Reference proteome</keyword>
<gene>
    <name evidence="6" type="ORF">NK125_08420</name>
</gene>
<comment type="similarity">
    <text evidence="1">Belongs to the ABC transporter superfamily.</text>
</comment>
<dbReference type="SMART" id="SM00382">
    <property type="entry name" value="AAA"/>
    <property type="match status" value="1"/>
</dbReference>
<protein>
    <submittedName>
        <fullName evidence="6">ABC transporter ATP-binding protein</fullName>
    </submittedName>
</protein>
<name>A0ABT1E9C6_9FIRM</name>
<dbReference type="PROSITE" id="PS00211">
    <property type="entry name" value="ABC_TRANSPORTER_1"/>
    <property type="match status" value="1"/>
</dbReference>
<dbReference type="Gene3D" id="3.40.50.300">
    <property type="entry name" value="P-loop containing nucleotide triphosphate hydrolases"/>
    <property type="match status" value="1"/>
</dbReference>
<dbReference type="RefSeq" id="WP_262066219.1">
    <property type="nucleotide sequence ID" value="NZ_JAMXOD010000010.1"/>
</dbReference>
<dbReference type="InterPro" id="IPR003439">
    <property type="entry name" value="ABC_transporter-like_ATP-bd"/>
</dbReference>
<dbReference type="PANTHER" id="PTHR43335">
    <property type="entry name" value="ABC TRANSPORTER, ATP-BINDING PROTEIN"/>
    <property type="match status" value="1"/>
</dbReference>
<dbReference type="PROSITE" id="PS50893">
    <property type="entry name" value="ABC_TRANSPORTER_2"/>
    <property type="match status" value="1"/>
</dbReference>
<feature type="domain" description="ABC transporter" evidence="5">
    <location>
        <begin position="4"/>
        <end position="230"/>
    </location>
</feature>
<keyword evidence="2" id="KW-0813">Transport</keyword>
<evidence type="ECO:0000256" key="3">
    <source>
        <dbReference type="ARBA" id="ARBA00022741"/>
    </source>
</evidence>
<dbReference type="SUPFAM" id="SSF52540">
    <property type="entry name" value="P-loop containing nucleoside triphosphate hydrolases"/>
    <property type="match status" value="1"/>
</dbReference>
<dbReference type="InterPro" id="IPR017871">
    <property type="entry name" value="ABC_transporter-like_CS"/>
</dbReference>
<dbReference type="PANTHER" id="PTHR43335:SF2">
    <property type="entry name" value="ABC TRANSPORTER, ATP-BINDING PROTEIN"/>
    <property type="match status" value="1"/>
</dbReference>
<dbReference type="InterPro" id="IPR027417">
    <property type="entry name" value="P-loop_NTPase"/>
</dbReference>
<dbReference type="InterPro" id="IPR003593">
    <property type="entry name" value="AAA+_ATPase"/>
</dbReference>
<dbReference type="Pfam" id="PF00005">
    <property type="entry name" value="ABC_tran"/>
    <property type="match status" value="1"/>
</dbReference>
<evidence type="ECO:0000313" key="6">
    <source>
        <dbReference type="EMBL" id="MCP1102434.1"/>
    </source>
</evidence>
<dbReference type="Proteomes" id="UP001523566">
    <property type="component" value="Unassembled WGS sequence"/>
</dbReference>
<proteinExistence type="inferred from homology"/>
<dbReference type="EMBL" id="JAMZFW010000010">
    <property type="protein sequence ID" value="MCP1102434.1"/>
    <property type="molecule type" value="Genomic_DNA"/>
</dbReference>
<comment type="caution">
    <text evidence="6">The sequence shown here is derived from an EMBL/GenBank/DDBJ whole genome shotgun (WGS) entry which is preliminary data.</text>
</comment>
<evidence type="ECO:0000256" key="4">
    <source>
        <dbReference type="ARBA" id="ARBA00022840"/>
    </source>
</evidence>
<accession>A0ABT1E9C6</accession>
<dbReference type="CDD" id="cd03264">
    <property type="entry name" value="ABC_drug_resistance_like"/>
    <property type="match status" value="1"/>
</dbReference>
<reference evidence="6 7" key="1">
    <citation type="journal article" date="2022" name="Genome Biol. Evol.">
        <title>Host diet, physiology and behaviors set the stage for Lachnospiraceae cladogenesis.</title>
        <authorList>
            <person name="Vera-Ponce De Leon A."/>
            <person name="Schneider M."/>
            <person name="Jahnes B.C."/>
            <person name="Sadowski V."/>
            <person name="Camuy-Velez L.A."/>
            <person name="Duan J."/>
            <person name="Sabree Z.L."/>
        </authorList>
    </citation>
    <scope>NUCLEOTIDE SEQUENCE [LARGE SCALE GENOMIC DNA]</scope>
    <source>
        <strain evidence="6 7">PAL113</strain>
    </source>
</reference>
<sequence length="287" mass="32263">MSKLEIVGLTKAYGKKIANDHINISLNCGVYGLLGPNGAGKTTLMRQIVALTKPTSGEILYDGQKIEVLDTKYRNLLGYLPQDFDAYGNFKILEFLEYMAALKDVKDSKAKINELMSLVGLQEVKGRKIAKLSGGMKRRVGIAQALLNNPKILVLDEPTAGLDPQERNRFRNMISNLGKEAIVILSTHIISDVEQVAKEIIMIKNGRVRIKASGKELLGKMAGKVFGIRVKDEEQIAEINEKYKIVNVQRGADYTNVRFISHSKPEIVDVWKEEPMFEDVYIEYFER</sequence>
<dbReference type="GO" id="GO:0005524">
    <property type="term" value="F:ATP binding"/>
    <property type="evidence" value="ECO:0007669"/>
    <property type="project" value="UniProtKB-KW"/>
</dbReference>
<evidence type="ECO:0000256" key="1">
    <source>
        <dbReference type="ARBA" id="ARBA00005417"/>
    </source>
</evidence>
<organism evidence="6 7">
    <name type="scientific">Aequitasia blattaphilus</name>
    <dbReference type="NCBI Taxonomy" id="2949332"/>
    <lineage>
        <taxon>Bacteria</taxon>
        <taxon>Bacillati</taxon>
        <taxon>Bacillota</taxon>
        <taxon>Clostridia</taxon>
        <taxon>Lachnospirales</taxon>
        <taxon>Lachnospiraceae</taxon>
        <taxon>Aequitasia</taxon>
    </lineage>
</organism>
<evidence type="ECO:0000259" key="5">
    <source>
        <dbReference type="PROSITE" id="PS50893"/>
    </source>
</evidence>
<evidence type="ECO:0000256" key="2">
    <source>
        <dbReference type="ARBA" id="ARBA00022448"/>
    </source>
</evidence>
<keyword evidence="4 6" id="KW-0067">ATP-binding</keyword>
<keyword evidence="3" id="KW-0547">Nucleotide-binding</keyword>